<evidence type="ECO:0000256" key="3">
    <source>
        <dbReference type="SAM" id="Coils"/>
    </source>
</evidence>
<dbReference type="Pfam" id="PF00076">
    <property type="entry name" value="RRM_1"/>
    <property type="match status" value="2"/>
</dbReference>
<protein>
    <recommendedName>
        <fullName evidence="4">RRM domain-containing protein</fullName>
    </recommendedName>
</protein>
<feature type="domain" description="RRM" evidence="4">
    <location>
        <begin position="144"/>
        <end position="219"/>
    </location>
</feature>
<dbReference type="InterPro" id="IPR012677">
    <property type="entry name" value="Nucleotide-bd_a/b_plait_sf"/>
</dbReference>
<evidence type="ECO:0000313" key="5">
    <source>
        <dbReference type="EMBL" id="KAL2916682.1"/>
    </source>
</evidence>
<evidence type="ECO:0000313" key="6">
    <source>
        <dbReference type="Proteomes" id="UP001527925"/>
    </source>
</evidence>
<dbReference type="SUPFAM" id="SSF54928">
    <property type="entry name" value="RNA-binding domain, RBD"/>
    <property type="match status" value="1"/>
</dbReference>
<evidence type="ECO:0000256" key="1">
    <source>
        <dbReference type="ARBA" id="ARBA00022884"/>
    </source>
</evidence>
<dbReference type="PROSITE" id="PS50102">
    <property type="entry name" value="RRM"/>
    <property type="match status" value="2"/>
</dbReference>
<dbReference type="PANTHER" id="PTHR10501">
    <property type="entry name" value="U1 SMALL NUCLEAR RIBONUCLEOPROTEIN A/U2 SMALL NUCLEAR RIBONUCLEOPROTEIN B"/>
    <property type="match status" value="1"/>
</dbReference>
<dbReference type="Gene3D" id="3.30.70.330">
    <property type="match status" value="2"/>
</dbReference>
<keyword evidence="6" id="KW-1185">Reference proteome</keyword>
<reference evidence="5 6" key="1">
    <citation type="submission" date="2023-09" db="EMBL/GenBank/DDBJ databases">
        <title>Pangenome analysis of Batrachochytrium dendrobatidis and related Chytrids.</title>
        <authorList>
            <person name="Yacoub M.N."/>
            <person name="Stajich J.E."/>
            <person name="James T.Y."/>
        </authorList>
    </citation>
    <scope>NUCLEOTIDE SEQUENCE [LARGE SCALE GENOMIC DNA]</scope>
    <source>
        <strain evidence="5 6">JEL0888</strain>
    </source>
</reference>
<feature type="domain" description="RRM" evidence="4">
    <location>
        <begin position="14"/>
        <end position="93"/>
    </location>
</feature>
<organism evidence="5 6">
    <name type="scientific">Polyrhizophydium stewartii</name>
    <dbReference type="NCBI Taxonomy" id="2732419"/>
    <lineage>
        <taxon>Eukaryota</taxon>
        <taxon>Fungi</taxon>
        <taxon>Fungi incertae sedis</taxon>
        <taxon>Chytridiomycota</taxon>
        <taxon>Chytridiomycota incertae sedis</taxon>
        <taxon>Chytridiomycetes</taxon>
        <taxon>Rhizophydiales</taxon>
        <taxon>Rhizophydiales incertae sedis</taxon>
        <taxon>Polyrhizophydium</taxon>
    </lineage>
</organism>
<name>A0ABR4NB11_9FUNG</name>
<dbReference type="InterPro" id="IPR000504">
    <property type="entry name" value="RRM_dom"/>
</dbReference>
<dbReference type="InterPro" id="IPR035979">
    <property type="entry name" value="RBD_domain_sf"/>
</dbReference>
<dbReference type="CDD" id="cd12247">
    <property type="entry name" value="RRM2_U1A_like"/>
    <property type="match status" value="1"/>
</dbReference>
<accession>A0ABR4NB11</accession>
<evidence type="ECO:0000256" key="2">
    <source>
        <dbReference type="PROSITE-ProRule" id="PRU00176"/>
    </source>
</evidence>
<evidence type="ECO:0000259" key="4">
    <source>
        <dbReference type="PROSITE" id="PS50102"/>
    </source>
</evidence>
<dbReference type="Proteomes" id="UP001527925">
    <property type="component" value="Unassembled WGS sequence"/>
</dbReference>
<sequence>MRVPRAPPPTEPKPTLYIRNLREIRNIKAVKTALTAIFSKYGEILDIKVKRNVKHRGQAFVAFADVDSATRAKAEVHGFPLFSMPMDIQYAREQSFANSEVDGTIEEHKQRREELKAQRMASKAEDSGRKKRKVAVEEALPPNNILFVQSLPEDVTEEAITALFRPFMGFKEVRLVPNRSDIAFVEYENEIAASIAKQALHCFRMGQDKDEIRVTFAKK</sequence>
<dbReference type="SMART" id="SM00360">
    <property type="entry name" value="RRM"/>
    <property type="match status" value="2"/>
</dbReference>
<gene>
    <name evidence="5" type="ORF">HK105_203796</name>
</gene>
<keyword evidence="3" id="KW-0175">Coiled coil</keyword>
<comment type="caution">
    <text evidence="5">The sequence shown here is derived from an EMBL/GenBank/DDBJ whole genome shotgun (WGS) entry which is preliminary data.</text>
</comment>
<dbReference type="EMBL" id="JADGIZ020000015">
    <property type="protein sequence ID" value="KAL2916682.1"/>
    <property type="molecule type" value="Genomic_DNA"/>
</dbReference>
<feature type="coiled-coil region" evidence="3">
    <location>
        <begin position="98"/>
        <end position="125"/>
    </location>
</feature>
<keyword evidence="1 2" id="KW-0694">RNA-binding</keyword>
<proteinExistence type="predicted"/>